<evidence type="ECO:0000313" key="1">
    <source>
        <dbReference type="EMBL" id="KAF4848723.1"/>
    </source>
</evidence>
<dbReference type="EMBL" id="QPMT01000053">
    <property type="protein sequence ID" value="KAF4848723.1"/>
    <property type="molecule type" value="Genomic_DNA"/>
</dbReference>
<accession>A0A9P5EF92</accession>
<evidence type="ECO:0000313" key="2">
    <source>
        <dbReference type="Proteomes" id="UP000711996"/>
    </source>
</evidence>
<dbReference type="OrthoDB" id="10488261at2759"/>
<organism evidence="1 2">
    <name type="scientific">Colletotrichum siamense</name>
    <name type="common">Anthracnose fungus</name>
    <dbReference type="NCBI Taxonomy" id="690259"/>
    <lineage>
        <taxon>Eukaryota</taxon>
        <taxon>Fungi</taxon>
        <taxon>Dikarya</taxon>
        <taxon>Ascomycota</taxon>
        <taxon>Pezizomycotina</taxon>
        <taxon>Sordariomycetes</taxon>
        <taxon>Hypocreomycetidae</taxon>
        <taxon>Glomerellales</taxon>
        <taxon>Glomerellaceae</taxon>
        <taxon>Colletotrichum</taxon>
        <taxon>Colletotrichum gloeosporioides species complex</taxon>
    </lineage>
</organism>
<reference evidence="1" key="1">
    <citation type="submission" date="2019-06" db="EMBL/GenBank/DDBJ databases">
        <authorList>
            <person name="Gan P."/>
            <person name="Shirasu K."/>
        </authorList>
    </citation>
    <scope>NUCLEOTIDE SEQUENCE [LARGE SCALE GENOMIC DNA]</scope>
    <source>
        <strain evidence="1">CAD2</strain>
    </source>
</reference>
<comment type="caution">
    <text evidence="1">The sequence shown here is derived from an EMBL/GenBank/DDBJ whole genome shotgun (WGS) entry which is preliminary data.</text>
</comment>
<keyword evidence="2" id="KW-1185">Reference proteome</keyword>
<gene>
    <name evidence="1" type="ORF">CGCSCA2_v012171</name>
</gene>
<dbReference type="AlphaFoldDB" id="A0A9P5EF92"/>
<sequence>MRGKDIVVVARMGGCEEQARGLVRSSGRVLMPWPREPFWPRFKPSPGSSRYVNPHLICIPLRPICFT</sequence>
<proteinExistence type="predicted"/>
<protein>
    <submittedName>
        <fullName evidence="1">Uncharacterized protein</fullName>
    </submittedName>
</protein>
<name>A0A9P5EF92_COLSI</name>
<dbReference type="Proteomes" id="UP000711996">
    <property type="component" value="Unassembled WGS sequence"/>
</dbReference>